<evidence type="ECO:0000313" key="3">
    <source>
        <dbReference type="Proteomes" id="UP000190675"/>
    </source>
</evidence>
<reference evidence="2 3" key="1">
    <citation type="submission" date="2016-11" db="EMBL/GenBank/DDBJ databases">
        <authorList>
            <person name="Jaros S."/>
            <person name="Januszkiewicz K."/>
            <person name="Wedrychowicz H."/>
        </authorList>
    </citation>
    <scope>NUCLEOTIDE SEQUENCE [LARGE SCALE GENOMIC DNA]</scope>
    <source>
        <strain evidence="2 3">GAS242</strain>
    </source>
</reference>
<dbReference type="Proteomes" id="UP000190675">
    <property type="component" value="Chromosome I"/>
</dbReference>
<dbReference type="EMBL" id="LT670818">
    <property type="protein sequence ID" value="SHG38177.1"/>
    <property type="molecule type" value="Genomic_DNA"/>
</dbReference>
<feature type="compositionally biased region" description="Low complexity" evidence="1">
    <location>
        <begin position="42"/>
        <end position="64"/>
    </location>
</feature>
<evidence type="ECO:0000313" key="2">
    <source>
        <dbReference type="EMBL" id="SHG38177.1"/>
    </source>
</evidence>
<organism evidence="2 3">
    <name type="scientific">Bradyrhizobium erythrophlei</name>
    <dbReference type="NCBI Taxonomy" id="1437360"/>
    <lineage>
        <taxon>Bacteria</taxon>
        <taxon>Pseudomonadati</taxon>
        <taxon>Pseudomonadota</taxon>
        <taxon>Alphaproteobacteria</taxon>
        <taxon>Hyphomicrobiales</taxon>
        <taxon>Nitrobacteraceae</taxon>
        <taxon>Bradyrhizobium</taxon>
    </lineage>
</organism>
<protein>
    <submittedName>
        <fullName evidence="2">Uncharacterized protein</fullName>
    </submittedName>
</protein>
<feature type="region of interest" description="Disordered" evidence="1">
    <location>
        <begin position="20"/>
        <end position="64"/>
    </location>
</feature>
<gene>
    <name evidence="2" type="ORF">SAMN05444169_2132</name>
</gene>
<dbReference type="AlphaFoldDB" id="A0A1M5JC93"/>
<sequence>MGWPEVVAVVSLARRSAGPAVSAGQAAALPPAEAEARDVPEAEVAAPHGEAAAEAEAPRAEGVVGAAAPHGEAVAAVGAPREEGEAEEEAAHVEAAAVGARAGVAQPRAAPASAAVPPSAVASAFRRGRVLPWLAP</sequence>
<evidence type="ECO:0000256" key="1">
    <source>
        <dbReference type="SAM" id="MobiDB-lite"/>
    </source>
</evidence>
<feature type="compositionally biased region" description="Low complexity" evidence="1">
    <location>
        <begin position="20"/>
        <end position="33"/>
    </location>
</feature>
<proteinExistence type="predicted"/>
<name>A0A1M5JC93_9BRAD</name>
<accession>A0A1M5JC93</accession>